<evidence type="ECO:0000313" key="9">
    <source>
        <dbReference type="EMBL" id="PAD72665.1"/>
    </source>
</evidence>
<dbReference type="GO" id="GO:0005886">
    <property type="term" value="C:plasma membrane"/>
    <property type="evidence" value="ECO:0007669"/>
    <property type="project" value="UniProtKB-SubCell"/>
</dbReference>
<dbReference type="GO" id="GO:0022857">
    <property type="term" value="F:transmembrane transporter activity"/>
    <property type="evidence" value="ECO:0007669"/>
    <property type="project" value="InterPro"/>
</dbReference>
<feature type="transmembrane region" description="Helical" evidence="8">
    <location>
        <begin position="85"/>
        <end position="104"/>
    </location>
</feature>
<organism evidence="9 10">
    <name type="scientific">Paenibacillus campinasensis</name>
    <dbReference type="NCBI Taxonomy" id="66347"/>
    <lineage>
        <taxon>Bacteria</taxon>
        <taxon>Bacillati</taxon>
        <taxon>Bacillota</taxon>
        <taxon>Bacilli</taxon>
        <taxon>Bacillales</taxon>
        <taxon>Paenibacillaceae</taxon>
        <taxon>Paenibacillus</taxon>
    </lineage>
</organism>
<dbReference type="InterPro" id="IPR045324">
    <property type="entry name" value="Small_multidrug_res"/>
</dbReference>
<evidence type="ECO:0000256" key="1">
    <source>
        <dbReference type="ARBA" id="ARBA00004651"/>
    </source>
</evidence>
<evidence type="ECO:0000256" key="4">
    <source>
        <dbReference type="ARBA" id="ARBA00022692"/>
    </source>
</evidence>
<feature type="transmembrane region" description="Helical" evidence="8">
    <location>
        <begin position="59"/>
        <end position="79"/>
    </location>
</feature>
<gene>
    <name evidence="9" type="ORF">CHH67_21630</name>
</gene>
<dbReference type="AlphaFoldDB" id="A0A268EHR5"/>
<dbReference type="Pfam" id="PF00893">
    <property type="entry name" value="Multi_Drug_Res"/>
    <property type="match status" value="1"/>
</dbReference>
<dbReference type="InterPro" id="IPR037185">
    <property type="entry name" value="EmrE-like"/>
</dbReference>
<proteinExistence type="inferred from homology"/>
<keyword evidence="3" id="KW-1003">Cell membrane</keyword>
<dbReference type="InterPro" id="IPR000390">
    <property type="entry name" value="Small_drug/metabolite_transptr"/>
</dbReference>
<keyword evidence="4 7" id="KW-0812">Transmembrane</keyword>
<reference evidence="9 10" key="1">
    <citation type="submission" date="2017-07" db="EMBL/GenBank/DDBJ databases">
        <title>Isolation and whole genome analysis of endospore-forming bacteria from heroin.</title>
        <authorList>
            <person name="Kalinowski J."/>
            <person name="Ahrens B."/>
            <person name="Al-Dilaimi A."/>
            <person name="Winkler A."/>
            <person name="Wibberg D."/>
            <person name="Schleenbecker U."/>
            <person name="Ruckert C."/>
            <person name="Wolfel R."/>
            <person name="Grass G."/>
        </authorList>
    </citation>
    <scope>NUCLEOTIDE SEQUENCE [LARGE SCALE GENOMIC DNA]</scope>
    <source>
        <strain evidence="9 10">7537-G1</strain>
    </source>
</reference>
<dbReference type="SUPFAM" id="SSF103481">
    <property type="entry name" value="Multidrug resistance efflux transporter EmrE"/>
    <property type="match status" value="1"/>
</dbReference>
<dbReference type="PANTHER" id="PTHR30561">
    <property type="entry name" value="SMR FAMILY PROTON-DEPENDENT DRUG EFFLUX TRANSPORTER SUGE"/>
    <property type="match status" value="1"/>
</dbReference>
<evidence type="ECO:0000256" key="2">
    <source>
        <dbReference type="ARBA" id="ARBA00022448"/>
    </source>
</evidence>
<evidence type="ECO:0000256" key="7">
    <source>
        <dbReference type="RuleBase" id="RU003942"/>
    </source>
</evidence>
<dbReference type="PANTHER" id="PTHR30561:SF0">
    <property type="entry name" value="GUANIDINIUM EXPORTER"/>
    <property type="match status" value="1"/>
</dbReference>
<dbReference type="Gene3D" id="1.10.3730.20">
    <property type="match status" value="1"/>
</dbReference>
<protein>
    <submittedName>
        <fullName evidence="9">QacE family quaternary ammonium compound efflux SMR transporter</fullName>
    </submittedName>
</protein>
<keyword evidence="6 8" id="KW-0472">Membrane</keyword>
<dbReference type="OrthoDB" id="21828at2"/>
<feature type="transmembrane region" description="Helical" evidence="8">
    <location>
        <begin position="28"/>
        <end position="47"/>
    </location>
</feature>
<evidence type="ECO:0000256" key="8">
    <source>
        <dbReference type="SAM" id="Phobius"/>
    </source>
</evidence>
<evidence type="ECO:0000313" key="10">
    <source>
        <dbReference type="Proteomes" id="UP000215596"/>
    </source>
</evidence>
<evidence type="ECO:0000256" key="3">
    <source>
        <dbReference type="ARBA" id="ARBA00022475"/>
    </source>
</evidence>
<evidence type="ECO:0000256" key="5">
    <source>
        <dbReference type="ARBA" id="ARBA00022989"/>
    </source>
</evidence>
<keyword evidence="5 8" id="KW-1133">Transmembrane helix</keyword>
<sequence>MTAWILLIIAGLLEIVWAIALKQSSGLTRLWPSIIGISTAGISLYLLTLALRSLPVGTAYAIWVGTGTLGVAIVGIIALGEKPSLQKFIFLALIFAGMVGLKMIEGNPEQNARQIANEQVQEKTFH</sequence>
<evidence type="ECO:0000256" key="6">
    <source>
        <dbReference type="ARBA" id="ARBA00023136"/>
    </source>
</evidence>
<dbReference type="FunFam" id="1.10.3730.20:FF:000001">
    <property type="entry name" value="Quaternary ammonium compound resistance transporter SugE"/>
    <property type="match status" value="1"/>
</dbReference>
<name>A0A268EHR5_9BACL</name>
<comment type="subcellular location">
    <subcellularLocation>
        <location evidence="1 7">Cell membrane</location>
        <topology evidence="1 7">Multi-pass membrane protein</topology>
    </subcellularLocation>
</comment>
<keyword evidence="2" id="KW-0813">Transport</keyword>
<accession>A0A268EHR5</accession>
<comment type="caution">
    <text evidence="9">The sequence shown here is derived from an EMBL/GenBank/DDBJ whole genome shotgun (WGS) entry which is preliminary data.</text>
</comment>
<comment type="similarity">
    <text evidence="7">Belongs to the drug/metabolite transporter (DMT) superfamily. Small multidrug resistance (SMR) (TC 2.A.7.1) family.</text>
</comment>
<dbReference type="Proteomes" id="UP000215596">
    <property type="component" value="Unassembled WGS sequence"/>
</dbReference>
<dbReference type="EMBL" id="NPBY01000076">
    <property type="protein sequence ID" value="PAD72665.1"/>
    <property type="molecule type" value="Genomic_DNA"/>
</dbReference>
<dbReference type="RefSeq" id="WP_095267455.1">
    <property type="nucleotide sequence ID" value="NZ_NPBY01000076.1"/>
</dbReference>